<dbReference type="Proteomes" id="UP000321793">
    <property type="component" value="Unassembled WGS sequence"/>
</dbReference>
<feature type="compositionally biased region" description="Basic and acidic residues" evidence="1">
    <location>
        <begin position="148"/>
        <end position="161"/>
    </location>
</feature>
<evidence type="ECO:0000256" key="1">
    <source>
        <dbReference type="SAM" id="MobiDB-lite"/>
    </source>
</evidence>
<comment type="caution">
    <text evidence="2">The sequence shown here is derived from an EMBL/GenBank/DDBJ whole genome shotgun (WGS) entry which is preliminary data.</text>
</comment>
<organism evidence="2 3">
    <name type="scientific">Knoellia locipacati</name>
    <dbReference type="NCBI Taxonomy" id="882824"/>
    <lineage>
        <taxon>Bacteria</taxon>
        <taxon>Bacillati</taxon>
        <taxon>Actinomycetota</taxon>
        <taxon>Actinomycetes</taxon>
        <taxon>Micrococcales</taxon>
        <taxon>Intrasporangiaceae</taxon>
        <taxon>Knoellia</taxon>
    </lineage>
</organism>
<accession>A0A512SVK6</accession>
<reference evidence="2 3" key="1">
    <citation type="submission" date="2019-07" db="EMBL/GenBank/DDBJ databases">
        <title>Whole genome shotgun sequence of Knoellia locipacati NBRC 109775.</title>
        <authorList>
            <person name="Hosoyama A."/>
            <person name="Uohara A."/>
            <person name="Ohji S."/>
            <person name="Ichikawa N."/>
        </authorList>
    </citation>
    <scope>NUCLEOTIDE SEQUENCE [LARGE SCALE GENOMIC DNA]</scope>
    <source>
        <strain evidence="2 3">NBRC 109775</strain>
    </source>
</reference>
<evidence type="ECO:0000313" key="3">
    <source>
        <dbReference type="Proteomes" id="UP000321793"/>
    </source>
</evidence>
<feature type="compositionally biased region" description="Gly residues" evidence="1">
    <location>
        <begin position="98"/>
        <end position="122"/>
    </location>
</feature>
<dbReference type="EMBL" id="BKBA01000001">
    <property type="protein sequence ID" value="GEQ11983.1"/>
    <property type="molecule type" value="Genomic_DNA"/>
</dbReference>
<protein>
    <submittedName>
        <fullName evidence="2">Uncharacterized protein</fullName>
    </submittedName>
</protein>
<evidence type="ECO:0000313" key="2">
    <source>
        <dbReference type="EMBL" id="GEQ11983.1"/>
    </source>
</evidence>
<dbReference type="RefSeq" id="WP_186827860.1">
    <property type="nucleotide sequence ID" value="NZ_BAABDN010000001.1"/>
</dbReference>
<feature type="compositionally biased region" description="Low complexity" evidence="1">
    <location>
        <begin position="73"/>
        <end position="82"/>
    </location>
</feature>
<feature type="compositionally biased region" description="Basic and acidic residues" evidence="1">
    <location>
        <begin position="172"/>
        <end position="181"/>
    </location>
</feature>
<proteinExistence type="predicted"/>
<feature type="compositionally biased region" description="Basic and acidic residues" evidence="1">
    <location>
        <begin position="83"/>
        <end position="95"/>
    </location>
</feature>
<feature type="region of interest" description="Disordered" evidence="1">
    <location>
        <begin position="72"/>
        <end position="181"/>
    </location>
</feature>
<name>A0A512SVK6_9MICO</name>
<keyword evidence="3" id="KW-1185">Reference proteome</keyword>
<dbReference type="AlphaFoldDB" id="A0A512SVK6"/>
<sequence length="320" mass="32879">MGDVKFQVVPADMDADATQWGAASEALGRAHQAVPALGVSFGGFQSVVGARYSAADLAVRNMLEVGESRLRATSTNVTSNTTRTKDSDKDADTRVRTAGGGGGGGGGGGTGAGGDGGASGGDHGGKGSNHYAELMGTGTGAGHPMPTDPKDPDITFDRTVDPETGDVTWTPRDMEPGEGRAVDGRDVERIPARADRIVVTMVDGEPRITYVDEDADTGGPGVQWQSEGGRPVASAQLVEPGAPSQERVVAGSGAVEPTAEPARTEWSQALPEGADYAVVEVRDGEPHLVFLDVEGSEVTEVSDDRLPSGRVRAEVNGVSR</sequence>
<gene>
    <name evidence="2" type="ORF">KLO01_00300</name>
</gene>